<organism evidence="3 4">
    <name type="scientific">Eumeta variegata</name>
    <name type="common">Bagworm moth</name>
    <name type="synonym">Eumeta japonica</name>
    <dbReference type="NCBI Taxonomy" id="151549"/>
    <lineage>
        <taxon>Eukaryota</taxon>
        <taxon>Metazoa</taxon>
        <taxon>Ecdysozoa</taxon>
        <taxon>Arthropoda</taxon>
        <taxon>Hexapoda</taxon>
        <taxon>Insecta</taxon>
        <taxon>Pterygota</taxon>
        <taxon>Neoptera</taxon>
        <taxon>Endopterygota</taxon>
        <taxon>Lepidoptera</taxon>
        <taxon>Glossata</taxon>
        <taxon>Ditrysia</taxon>
        <taxon>Tineoidea</taxon>
        <taxon>Psychidae</taxon>
        <taxon>Oiketicinae</taxon>
        <taxon>Eumeta</taxon>
    </lineage>
</organism>
<sequence length="165" mass="18343">MAHKKGIEALNRMLQDIRGFNRLMGGVTVLLAGDFRQTLPVVPRGTRADEIKACIKSSILWSLVKVLSLTINMRVQLLQNQKGGEFSKILIDIGKGKIPEEDGKINISCLHCDIVPDLINLTDKIYPNIAKAGENCSSWLKERQFLLQLMNKPILSITFAGENAN</sequence>
<proteinExistence type="inferred from homology"/>
<dbReference type="PANTHER" id="PTHR10492">
    <property type="match status" value="1"/>
</dbReference>
<comment type="caution">
    <text evidence="3">The sequence shown here is derived from an EMBL/GenBank/DDBJ whole genome shotgun (WGS) entry which is preliminary data.</text>
</comment>
<keyword evidence="1" id="KW-0227">DNA damage</keyword>
<dbReference type="Pfam" id="PF05970">
    <property type="entry name" value="PIF1"/>
    <property type="match status" value="1"/>
</dbReference>
<gene>
    <name evidence="3" type="ORF">EVAR_67760_1</name>
</gene>
<dbReference type="InterPro" id="IPR010285">
    <property type="entry name" value="DNA_helicase_pif1-like_DEAD"/>
</dbReference>
<keyword evidence="1" id="KW-0347">Helicase</keyword>
<keyword evidence="1" id="KW-0547">Nucleotide-binding</keyword>
<evidence type="ECO:0000259" key="2">
    <source>
        <dbReference type="Pfam" id="PF05970"/>
    </source>
</evidence>
<dbReference type="GO" id="GO:0016887">
    <property type="term" value="F:ATP hydrolysis activity"/>
    <property type="evidence" value="ECO:0007669"/>
    <property type="project" value="RHEA"/>
</dbReference>
<protein>
    <recommendedName>
        <fullName evidence="1">ATP-dependent DNA helicase</fullName>
        <ecNumber evidence="1">5.6.2.3</ecNumber>
    </recommendedName>
</protein>
<evidence type="ECO:0000256" key="1">
    <source>
        <dbReference type="RuleBase" id="RU363044"/>
    </source>
</evidence>
<evidence type="ECO:0000313" key="4">
    <source>
        <dbReference type="Proteomes" id="UP000299102"/>
    </source>
</evidence>
<dbReference type="GO" id="GO:0006281">
    <property type="term" value="P:DNA repair"/>
    <property type="evidence" value="ECO:0007669"/>
    <property type="project" value="UniProtKB-KW"/>
</dbReference>
<accession>A0A4C2A8M2</accession>
<dbReference type="GO" id="GO:0005524">
    <property type="term" value="F:ATP binding"/>
    <property type="evidence" value="ECO:0007669"/>
    <property type="project" value="UniProtKB-KW"/>
</dbReference>
<keyword evidence="1" id="KW-0234">DNA repair</keyword>
<dbReference type="EC" id="5.6.2.3" evidence="1"/>
<comment type="similarity">
    <text evidence="1">Belongs to the helicase family.</text>
</comment>
<dbReference type="AlphaFoldDB" id="A0A4C2A8M2"/>
<keyword evidence="1" id="KW-0378">Hydrolase</keyword>
<dbReference type="GO" id="GO:0006310">
    <property type="term" value="P:DNA recombination"/>
    <property type="evidence" value="ECO:0007669"/>
    <property type="project" value="UniProtKB-KW"/>
</dbReference>
<name>A0A4C2A8M2_EUMVA</name>
<dbReference type="OrthoDB" id="272985at2759"/>
<comment type="cofactor">
    <cofactor evidence="1">
        <name>Mg(2+)</name>
        <dbReference type="ChEBI" id="CHEBI:18420"/>
    </cofactor>
</comment>
<dbReference type="STRING" id="151549.A0A4C2A8M2"/>
<dbReference type="Proteomes" id="UP000299102">
    <property type="component" value="Unassembled WGS sequence"/>
</dbReference>
<comment type="catalytic activity">
    <reaction evidence="1">
        <text>ATP + H2O = ADP + phosphate + H(+)</text>
        <dbReference type="Rhea" id="RHEA:13065"/>
        <dbReference type="ChEBI" id="CHEBI:15377"/>
        <dbReference type="ChEBI" id="CHEBI:15378"/>
        <dbReference type="ChEBI" id="CHEBI:30616"/>
        <dbReference type="ChEBI" id="CHEBI:43474"/>
        <dbReference type="ChEBI" id="CHEBI:456216"/>
        <dbReference type="EC" id="5.6.2.3"/>
    </reaction>
</comment>
<dbReference type="GO" id="GO:0043139">
    <property type="term" value="F:5'-3' DNA helicase activity"/>
    <property type="evidence" value="ECO:0007669"/>
    <property type="project" value="UniProtKB-EC"/>
</dbReference>
<feature type="domain" description="DNA helicase Pif1-like DEAD-box helicase" evidence="2">
    <location>
        <begin position="1"/>
        <end position="102"/>
    </location>
</feature>
<keyword evidence="1" id="KW-0067">ATP-binding</keyword>
<dbReference type="PANTHER" id="PTHR10492:SF90">
    <property type="entry name" value="ATP-DEPENDENT DNA HELICASE"/>
    <property type="match status" value="1"/>
</dbReference>
<keyword evidence="1" id="KW-0233">DNA recombination</keyword>
<dbReference type="EMBL" id="BGZK01002650">
    <property type="protein sequence ID" value="GBP95554.1"/>
    <property type="molecule type" value="Genomic_DNA"/>
</dbReference>
<evidence type="ECO:0000313" key="3">
    <source>
        <dbReference type="EMBL" id="GBP95554.1"/>
    </source>
</evidence>
<dbReference type="GO" id="GO:0000723">
    <property type="term" value="P:telomere maintenance"/>
    <property type="evidence" value="ECO:0007669"/>
    <property type="project" value="InterPro"/>
</dbReference>
<keyword evidence="4" id="KW-1185">Reference proteome</keyword>
<reference evidence="3 4" key="1">
    <citation type="journal article" date="2019" name="Commun. Biol.">
        <title>The bagworm genome reveals a unique fibroin gene that provides high tensile strength.</title>
        <authorList>
            <person name="Kono N."/>
            <person name="Nakamura H."/>
            <person name="Ohtoshi R."/>
            <person name="Tomita M."/>
            <person name="Numata K."/>
            <person name="Arakawa K."/>
        </authorList>
    </citation>
    <scope>NUCLEOTIDE SEQUENCE [LARGE SCALE GENOMIC DNA]</scope>
</reference>